<evidence type="ECO:0000313" key="3">
    <source>
        <dbReference type="Proteomes" id="UP000198915"/>
    </source>
</evidence>
<name>A0A1I4D4Q2_9BACL</name>
<dbReference type="EMBL" id="FORT01000022">
    <property type="protein sequence ID" value="SFK88502.1"/>
    <property type="molecule type" value="Genomic_DNA"/>
</dbReference>
<feature type="chain" id="PRO_5039647051" evidence="1">
    <location>
        <begin position="26"/>
        <end position="295"/>
    </location>
</feature>
<accession>A0A1I4D4Q2</accession>
<dbReference type="AlphaFoldDB" id="A0A1I4D4Q2"/>
<reference evidence="3" key="1">
    <citation type="submission" date="2016-10" db="EMBL/GenBank/DDBJ databases">
        <authorList>
            <person name="Varghese N."/>
            <person name="Submissions S."/>
        </authorList>
    </citation>
    <scope>NUCLEOTIDE SEQUENCE [LARGE SCALE GENOMIC DNA]</scope>
    <source>
        <strain evidence="3">OK042</strain>
    </source>
</reference>
<keyword evidence="1" id="KW-0732">Signal</keyword>
<protein>
    <submittedName>
        <fullName evidence="2">Uncharacterized protein</fullName>
    </submittedName>
</protein>
<feature type="signal peptide" evidence="1">
    <location>
        <begin position="1"/>
        <end position="25"/>
    </location>
</feature>
<proteinExistence type="predicted"/>
<evidence type="ECO:0000313" key="2">
    <source>
        <dbReference type="EMBL" id="SFK88502.1"/>
    </source>
</evidence>
<gene>
    <name evidence="2" type="ORF">SAMN05518846_122101</name>
</gene>
<dbReference type="Proteomes" id="UP000198915">
    <property type="component" value="Unassembled WGS sequence"/>
</dbReference>
<keyword evidence="3" id="KW-1185">Reference proteome</keyword>
<evidence type="ECO:0000256" key="1">
    <source>
        <dbReference type="SAM" id="SignalP"/>
    </source>
</evidence>
<dbReference type="RefSeq" id="WP_092276225.1">
    <property type="nucleotide sequence ID" value="NZ_FORT01000022.1"/>
</dbReference>
<sequence length="295" mass="33356">MVKKFTPFAVISSLVLSLFVVPTFASSEKTLDIDIGDNYEVKKFEDGRISPVSFAEELNERQLDKILREMGFSKGEIADMGITLKQRLVSDGGKRVKTTPVNATYRVGDGENEVTFEGDSIEEIKEQLKSEKKSNKNIDLFSTGWDQEDDVWHGKTYVTWAGLTGTGKEFKYNFYVEFEWDVPPMQNLTDRFALYWGDEGTKYASGDWANVQALVPDDHYGGGKWLTVPVESDETNLEGTDWSFEQGDINTAYEIRGTGHEEIRIPVSKTGETFTYAGAYSHPWWTNDIQGEDVL</sequence>
<organism evidence="2 3">
    <name type="scientific">Brevibacillus centrosporus</name>
    <dbReference type="NCBI Taxonomy" id="54910"/>
    <lineage>
        <taxon>Bacteria</taxon>
        <taxon>Bacillati</taxon>
        <taxon>Bacillota</taxon>
        <taxon>Bacilli</taxon>
        <taxon>Bacillales</taxon>
        <taxon>Paenibacillaceae</taxon>
        <taxon>Brevibacillus</taxon>
    </lineage>
</organism>